<reference evidence="2" key="1">
    <citation type="submission" date="2022-11" db="EMBL/GenBank/DDBJ databases">
        <authorList>
            <person name="Petersen C."/>
        </authorList>
    </citation>
    <scope>NUCLEOTIDE SEQUENCE</scope>
    <source>
        <strain evidence="2">IBT 21917</strain>
    </source>
</reference>
<gene>
    <name evidence="2" type="ORF">N7492_007685</name>
</gene>
<evidence type="ECO:0000313" key="2">
    <source>
        <dbReference type="EMBL" id="KAJ5162293.1"/>
    </source>
</evidence>
<evidence type="ECO:0000256" key="1">
    <source>
        <dbReference type="SAM" id="Phobius"/>
    </source>
</evidence>
<feature type="transmembrane region" description="Helical" evidence="1">
    <location>
        <begin position="7"/>
        <end position="27"/>
    </location>
</feature>
<dbReference type="OrthoDB" id="2152029at2759"/>
<comment type="caution">
    <text evidence="2">The sequence shown here is derived from an EMBL/GenBank/DDBJ whole genome shotgun (WGS) entry which is preliminary data.</text>
</comment>
<protein>
    <submittedName>
        <fullName evidence="2">Alpha/Beta hydrolase protein</fullName>
    </submittedName>
</protein>
<keyword evidence="1" id="KW-0812">Transmembrane</keyword>
<dbReference type="AlphaFoldDB" id="A0A9W9I087"/>
<name>A0A9W9I087_9EURO</name>
<dbReference type="Proteomes" id="UP001146351">
    <property type="component" value="Unassembled WGS sequence"/>
</dbReference>
<reference evidence="2" key="2">
    <citation type="journal article" date="2023" name="IMA Fungus">
        <title>Comparative genomic study of the Penicillium genus elucidates a diverse pangenome and 15 lateral gene transfer events.</title>
        <authorList>
            <person name="Petersen C."/>
            <person name="Sorensen T."/>
            <person name="Nielsen M.R."/>
            <person name="Sondergaard T.E."/>
            <person name="Sorensen J.L."/>
            <person name="Fitzpatrick D.A."/>
            <person name="Frisvad J.C."/>
            <person name="Nielsen K.L."/>
        </authorList>
    </citation>
    <scope>NUCLEOTIDE SEQUENCE</scope>
    <source>
        <strain evidence="2">IBT 21917</strain>
    </source>
</reference>
<keyword evidence="1" id="KW-0472">Membrane</keyword>
<keyword evidence="2" id="KW-0378">Hydrolase</keyword>
<organism evidence="2 3">
    <name type="scientific">Penicillium capsulatum</name>
    <dbReference type="NCBI Taxonomy" id="69766"/>
    <lineage>
        <taxon>Eukaryota</taxon>
        <taxon>Fungi</taxon>
        <taxon>Dikarya</taxon>
        <taxon>Ascomycota</taxon>
        <taxon>Pezizomycotina</taxon>
        <taxon>Eurotiomycetes</taxon>
        <taxon>Eurotiomycetidae</taxon>
        <taxon>Eurotiales</taxon>
        <taxon>Aspergillaceae</taxon>
        <taxon>Penicillium</taxon>
    </lineage>
</organism>
<dbReference type="EMBL" id="JAPQKO010000005">
    <property type="protein sequence ID" value="KAJ5162293.1"/>
    <property type="molecule type" value="Genomic_DNA"/>
</dbReference>
<keyword evidence="1" id="KW-1133">Transmembrane helix</keyword>
<dbReference type="GO" id="GO:0016787">
    <property type="term" value="F:hydrolase activity"/>
    <property type="evidence" value="ECO:0007669"/>
    <property type="project" value="UniProtKB-KW"/>
</dbReference>
<proteinExistence type="predicted"/>
<keyword evidence="3" id="KW-1185">Reference proteome</keyword>
<sequence length="110" mass="12714">MLSIATILYNVYTLVTVPAKLVFIWFWNIPRSNRGNPNWSYRTATIVRISELVLQSMTAIRYRWPKSLEPGADGDRFIVLHPQKKFFSKTGSGRPQEDIYRGIVNSIPEI</sequence>
<evidence type="ECO:0000313" key="3">
    <source>
        <dbReference type="Proteomes" id="UP001146351"/>
    </source>
</evidence>
<accession>A0A9W9I087</accession>